<dbReference type="SMART" id="SM00271">
    <property type="entry name" value="DnaJ"/>
    <property type="match status" value="1"/>
</dbReference>
<dbReference type="Proteomes" id="UP000015101">
    <property type="component" value="Unassembled WGS sequence"/>
</dbReference>
<dbReference type="CDD" id="cd06257">
    <property type="entry name" value="DnaJ"/>
    <property type="match status" value="1"/>
</dbReference>
<dbReference type="CTD" id="20203919"/>
<organism evidence="5 6">
    <name type="scientific">Helobdella robusta</name>
    <name type="common">Californian leech</name>
    <dbReference type="NCBI Taxonomy" id="6412"/>
    <lineage>
        <taxon>Eukaryota</taxon>
        <taxon>Metazoa</taxon>
        <taxon>Spiralia</taxon>
        <taxon>Lophotrochozoa</taxon>
        <taxon>Annelida</taxon>
        <taxon>Clitellata</taxon>
        <taxon>Hirudinea</taxon>
        <taxon>Rhynchobdellida</taxon>
        <taxon>Glossiphoniidae</taxon>
        <taxon>Helobdella</taxon>
    </lineage>
</organism>
<reference evidence="5" key="3">
    <citation type="submission" date="2015-06" db="UniProtKB">
        <authorList>
            <consortium name="EnsemblMetazoa"/>
        </authorList>
    </citation>
    <scope>IDENTIFICATION</scope>
</reference>
<dbReference type="Pfam" id="PF23302">
    <property type="entry name" value="HTH_DNAJC9"/>
    <property type="match status" value="1"/>
</dbReference>
<dbReference type="EMBL" id="KB096411">
    <property type="protein sequence ID" value="ESO05104.1"/>
    <property type="molecule type" value="Genomic_DNA"/>
</dbReference>
<keyword evidence="6" id="KW-1185">Reference proteome</keyword>
<dbReference type="GO" id="GO:0031072">
    <property type="term" value="F:heat shock protein binding"/>
    <property type="evidence" value="ECO:0000318"/>
    <property type="project" value="GO_Central"/>
</dbReference>
<dbReference type="GO" id="GO:0005737">
    <property type="term" value="C:cytoplasm"/>
    <property type="evidence" value="ECO:0000318"/>
    <property type="project" value="GO_Central"/>
</dbReference>
<reference evidence="6" key="1">
    <citation type="submission" date="2012-12" db="EMBL/GenBank/DDBJ databases">
        <authorList>
            <person name="Hellsten U."/>
            <person name="Grimwood J."/>
            <person name="Chapman J.A."/>
            <person name="Shapiro H."/>
            <person name="Aerts A."/>
            <person name="Otillar R.P."/>
            <person name="Terry A.Y."/>
            <person name="Boore J.L."/>
            <person name="Simakov O."/>
            <person name="Marletaz F."/>
            <person name="Cho S.-J."/>
            <person name="Edsinger-Gonzales E."/>
            <person name="Havlak P."/>
            <person name="Kuo D.-H."/>
            <person name="Larsson T."/>
            <person name="Lv J."/>
            <person name="Arendt D."/>
            <person name="Savage R."/>
            <person name="Osoegawa K."/>
            <person name="de Jong P."/>
            <person name="Lindberg D.R."/>
            <person name="Seaver E.C."/>
            <person name="Weisblat D.A."/>
            <person name="Putnam N.H."/>
            <person name="Grigoriev I.V."/>
            <person name="Rokhsar D.S."/>
        </authorList>
    </citation>
    <scope>NUCLEOTIDE SEQUENCE</scope>
</reference>
<keyword evidence="1" id="KW-0597">Phosphoprotein</keyword>
<protein>
    <recommendedName>
        <fullName evidence="3">J domain-containing protein</fullName>
    </recommendedName>
</protein>
<dbReference type="OMA" id="WLDLWSK"/>
<dbReference type="PROSITE" id="PS50076">
    <property type="entry name" value="DNAJ_2"/>
    <property type="match status" value="1"/>
</dbReference>
<evidence type="ECO:0000313" key="4">
    <source>
        <dbReference type="EMBL" id="ESO05104.1"/>
    </source>
</evidence>
<dbReference type="GO" id="GO:0005634">
    <property type="term" value="C:nucleus"/>
    <property type="evidence" value="ECO:0000318"/>
    <property type="project" value="GO_Central"/>
</dbReference>
<dbReference type="RefSeq" id="XP_009017037.1">
    <property type="nucleotide sequence ID" value="XM_009018789.1"/>
</dbReference>
<dbReference type="FunFam" id="1.10.287.110:FF:000035">
    <property type="entry name" value="DnaJ homolog subfamily C member 9"/>
    <property type="match status" value="1"/>
</dbReference>
<dbReference type="eggNOG" id="KOG0719">
    <property type="taxonomic scope" value="Eukaryota"/>
</dbReference>
<dbReference type="SUPFAM" id="SSF46565">
    <property type="entry name" value="Chaperone J-domain"/>
    <property type="match status" value="1"/>
</dbReference>
<dbReference type="Pfam" id="PF00226">
    <property type="entry name" value="DnaJ"/>
    <property type="match status" value="1"/>
</dbReference>
<dbReference type="OrthoDB" id="110024at2759"/>
<dbReference type="PANTHER" id="PTHR44144">
    <property type="entry name" value="DNAJ HOMOLOG SUBFAMILY C MEMBER 9"/>
    <property type="match status" value="1"/>
</dbReference>
<evidence type="ECO:0000313" key="6">
    <source>
        <dbReference type="Proteomes" id="UP000015101"/>
    </source>
</evidence>
<evidence type="ECO:0000256" key="1">
    <source>
        <dbReference type="ARBA" id="ARBA00022553"/>
    </source>
</evidence>
<feature type="compositionally biased region" description="Low complexity" evidence="2">
    <location>
        <begin position="222"/>
        <end position="245"/>
    </location>
</feature>
<name>T1F520_HELRO</name>
<dbReference type="AlphaFoldDB" id="T1F520"/>
<evidence type="ECO:0000259" key="3">
    <source>
        <dbReference type="PROSITE" id="PS50076"/>
    </source>
</evidence>
<dbReference type="InParanoid" id="T1F520"/>
<dbReference type="HOGENOM" id="CLU_055868_1_0_1"/>
<feature type="compositionally biased region" description="Basic and acidic residues" evidence="2">
    <location>
        <begin position="195"/>
        <end position="219"/>
    </location>
</feature>
<dbReference type="GeneID" id="20203919"/>
<evidence type="ECO:0000313" key="5">
    <source>
        <dbReference type="EnsemblMetazoa" id="HelroP172124"/>
    </source>
</evidence>
<dbReference type="InterPro" id="IPR001623">
    <property type="entry name" value="DnaJ_domain"/>
</dbReference>
<reference evidence="4 6" key="2">
    <citation type="journal article" date="2013" name="Nature">
        <title>Insights into bilaterian evolution from three spiralian genomes.</title>
        <authorList>
            <person name="Simakov O."/>
            <person name="Marletaz F."/>
            <person name="Cho S.J."/>
            <person name="Edsinger-Gonzales E."/>
            <person name="Havlak P."/>
            <person name="Hellsten U."/>
            <person name="Kuo D.H."/>
            <person name="Larsson T."/>
            <person name="Lv J."/>
            <person name="Arendt D."/>
            <person name="Savage R."/>
            <person name="Osoegawa K."/>
            <person name="de Jong P."/>
            <person name="Grimwood J."/>
            <person name="Chapman J.A."/>
            <person name="Shapiro H."/>
            <person name="Aerts A."/>
            <person name="Otillar R.P."/>
            <person name="Terry A.Y."/>
            <person name="Boore J.L."/>
            <person name="Grigoriev I.V."/>
            <person name="Lindberg D.R."/>
            <person name="Seaver E.C."/>
            <person name="Weisblat D.A."/>
            <person name="Putnam N.H."/>
            <person name="Rokhsar D.S."/>
        </authorList>
    </citation>
    <scope>NUCLEOTIDE SEQUENCE</scope>
</reference>
<dbReference type="InterPro" id="IPR036869">
    <property type="entry name" value="J_dom_sf"/>
</dbReference>
<dbReference type="Gene3D" id="1.10.287.110">
    <property type="entry name" value="DnaJ domain"/>
    <property type="match status" value="1"/>
</dbReference>
<feature type="region of interest" description="Disordered" evidence="2">
    <location>
        <begin position="187"/>
        <end position="270"/>
    </location>
</feature>
<dbReference type="KEGG" id="hro:HELRODRAFT_172124"/>
<dbReference type="FunCoup" id="T1F520">
    <property type="interactions" value="2058"/>
</dbReference>
<gene>
    <name evidence="5" type="primary">20203919</name>
    <name evidence="4" type="ORF">HELRODRAFT_172124</name>
</gene>
<dbReference type="EnsemblMetazoa" id="HelroT172124">
    <property type="protein sequence ID" value="HelroP172124"/>
    <property type="gene ID" value="HelroG172124"/>
</dbReference>
<dbReference type="InterPro" id="IPR056453">
    <property type="entry name" value="HTH_DNAJC9"/>
</dbReference>
<dbReference type="PANTHER" id="PTHR44144:SF1">
    <property type="entry name" value="DNAJ HOMOLOG SUBFAMILY C MEMBER 9"/>
    <property type="match status" value="1"/>
</dbReference>
<sequence length="297" mass="34562">MPSFIDEVWTHFQCRDLYQVLSIPKSSTKAEIKKAYYRLSITTHPDKVDQADRSEATKKFQTLGKIYGILSDDNLRSNYDETGSIDDDSDLMTEDRDWSEYWRLLFPKISTKDIEKFEQRYIGSKEEKDDLIRIYETSKGDMEVILAEMLCSTPEFEQRYREIIDKLIENKELKVYKKYYKSEEPKKKKARLAKAAKEAKEAEKMLDEMKRRQKAEDQPQKSSSSSSGSKSGSSSKENKTTTSTTNDDDDDDGNSSLASMILKKREKNRANFDNLMDNLEKKYATKGNERVKKSKKK</sequence>
<accession>T1F520</accession>
<dbReference type="EMBL" id="AMQM01004072">
    <property type="status" value="NOT_ANNOTATED_CDS"/>
    <property type="molecule type" value="Genomic_DNA"/>
</dbReference>
<proteinExistence type="predicted"/>
<evidence type="ECO:0000256" key="2">
    <source>
        <dbReference type="SAM" id="MobiDB-lite"/>
    </source>
</evidence>
<feature type="domain" description="J" evidence="3">
    <location>
        <begin position="16"/>
        <end position="83"/>
    </location>
</feature>
<dbReference type="InterPro" id="IPR052594">
    <property type="entry name" value="J_domain-containing_protein"/>
</dbReference>
<dbReference type="PRINTS" id="PR00625">
    <property type="entry name" value="JDOMAIN"/>
</dbReference>
<dbReference type="STRING" id="6412.T1F520"/>